<proteinExistence type="predicted"/>
<feature type="region of interest" description="Disordered" evidence="1">
    <location>
        <begin position="135"/>
        <end position="171"/>
    </location>
</feature>
<organism evidence="2 3">
    <name type="scientific">Trichuris muris</name>
    <name type="common">Mouse whipworm</name>
    <dbReference type="NCBI Taxonomy" id="70415"/>
    <lineage>
        <taxon>Eukaryota</taxon>
        <taxon>Metazoa</taxon>
        <taxon>Ecdysozoa</taxon>
        <taxon>Nematoda</taxon>
        <taxon>Enoplea</taxon>
        <taxon>Dorylaimia</taxon>
        <taxon>Trichinellida</taxon>
        <taxon>Trichuridae</taxon>
        <taxon>Trichuris</taxon>
    </lineage>
</organism>
<sequence length="171" mass="19491">MALIRRSAPDKVYCLSVTKYKTGGQRTEKKNREERRNDVAAATGHSRRSGSCAPCESPYNRQQHLAEKPQRIAGGKEEGRIYANFFLLVGRRVEKVHSDVRENRYAGNELRRQFGDGLSPSSWCSVGERDFPLEADEPTWANRPPILWSSENERQPMFDDQRHSSNQPGGQ</sequence>
<evidence type="ECO:0000256" key="1">
    <source>
        <dbReference type="SAM" id="MobiDB-lite"/>
    </source>
</evidence>
<name>A0A5S6QV68_TRIMR</name>
<protein>
    <submittedName>
        <fullName evidence="3">Uncharacterized protein</fullName>
    </submittedName>
</protein>
<dbReference type="AlphaFoldDB" id="A0A5S6QV68"/>
<evidence type="ECO:0000313" key="2">
    <source>
        <dbReference type="Proteomes" id="UP000046395"/>
    </source>
</evidence>
<feature type="compositionally biased region" description="Basic and acidic residues" evidence="1">
    <location>
        <begin position="26"/>
        <end position="38"/>
    </location>
</feature>
<feature type="region of interest" description="Disordered" evidence="1">
    <location>
        <begin position="24"/>
        <end position="56"/>
    </location>
</feature>
<dbReference type="WBParaSite" id="TMUE_3000011306.1">
    <property type="protein sequence ID" value="TMUE_3000011306.1"/>
    <property type="gene ID" value="WBGene00301289"/>
</dbReference>
<evidence type="ECO:0000313" key="3">
    <source>
        <dbReference type="WBParaSite" id="TMUE_3000011306.1"/>
    </source>
</evidence>
<dbReference type="Proteomes" id="UP000046395">
    <property type="component" value="Unassembled WGS sequence"/>
</dbReference>
<reference evidence="3" key="1">
    <citation type="submission" date="2019-12" db="UniProtKB">
        <authorList>
            <consortium name="WormBaseParasite"/>
        </authorList>
    </citation>
    <scope>IDENTIFICATION</scope>
</reference>
<feature type="compositionally biased region" description="Basic and acidic residues" evidence="1">
    <location>
        <begin position="151"/>
        <end position="163"/>
    </location>
</feature>
<keyword evidence="2" id="KW-1185">Reference proteome</keyword>
<accession>A0A5S6QV68</accession>